<evidence type="ECO:0000256" key="1">
    <source>
        <dbReference type="ARBA" id="ARBA00022729"/>
    </source>
</evidence>
<proteinExistence type="predicted"/>
<dbReference type="Pfam" id="PF13505">
    <property type="entry name" value="OMP_b-brl"/>
    <property type="match status" value="1"/>
</dbReference>
<accession>A0A285MSS6</accession>
<sequence>MRKSILIILFTSLTLSSFAQDNTIEFGASVGSFYTNYINSNLESGDFRRQGLFTSYESAKIENKPGLNASIFLNYHINDKLILSPEILFTIKKFDYDITFLENNGSRRPNLIDSNEYLYLNFPIIIKYNLSKRIDFESGWQLGFLINNKDRIVVEDGPSNNITLTSEVEQKDNYSGLIGLGFKLTKNIGMNLRYNFFFTKIYGFNNSSIQLNFFYKIKSL</sequence>
<keyword evidence="1 2" id="KW-0732">Signal</keyword>
<evidence type="ECO:0000259" key="3">
    <source>
        <dbReference type="Pfam" id="PF13505"/>
    </source>
</evidence>
<name>A0A285MSS6_9FLAO</name>
<dbReference type="Proteomes" id="UP000219048">
    <property type="component" value="Unassembled WGS sequence"/>
</dbReference>
<organism evidence="4 5">
    <name type="scientific">Flagellimonas pacifica</name>
    <dbReference type="NCBI Taxonomy" id="1247520"/>
    <lineage>
        <taxon>Bacteria</taxon>
        <taxon>Pseudomonadati</taxon>
        <taxon>Bacteroidota</taxon>
        <taxon>Flavobacteriia</taxon>
        <taxon>Flavobacteriales</taxon>
        <taxon>Flavobacteriaceae</taxon>
        <taxon>Flagellimonas</taxon>
    </lineage>
</organism>
<evidence type="ECO:0000256" key="2">
    <source>
        <dbReference type="SAM" id="SignalP"/>
    </source>
</evidence>
<gene>
    <name evidence="4" type="ORF">SAMN06265377_2055</name>
</gene>
<dbReference type="InterPro" id="IPR027385">
    <property type="entry name" value="Beta-barrel_OMP"/>
</dbReference>
<dbReference type="AlphaFoldDB" id="A0A285MSS6"/>
<evidence type="ECO:0000313" key="5">
    <source>
        <dbReference type="Proteomes" id="UP000219048"/>
    </source>
</evidence>
<protein>
    <submittedName>
        <fullName evidence="4">Outer membrane protein beta-barrel domain-containing protein</fullName>
    </submittedName>
</protein>
<dbReference type="EMBL" id="OBEH01000003">
    <property type="protein sequence ID" value="SNZ00235.1"/>
    <property type="molecule type" value="Genomic_DNA"/>
</dbReference>
<evidence type="ECO:0000313" key="4">
    <source>
        <dbReference type="EMBL" id="SNZ00235.1"/>
    </source>
</evidence>
<dbReference type="OrthoDB" id="947434at2"/>
<dbReference type="RefSeq" id="WP_097045722.1">
    <property type="nucleotide sequence ID" value="NZ_OBEH01000003.1"/>
</dbReference>
<feature type="chain" id="PRO_5012493167" evidence="2">
    <location>
        <begin position="20"/>
        <end position="220"/>
    </location>
</feature>
<feature type="signal peptide" evidence="2">
    <location>
        <begin position="1"/>
        <end position="19"/>
    </location>
</feature>
<feature type="domain" description="Outer membrane protein beta-barrel" evidence="3">
    <location>
        <begin position="7"/>
        <end position="216"/>
    </location>
</feature>
<reference evidence="5" key="1">
    <citation type="submission" date="2017-09" db="EMBL/GenBank/DDBJ databases">
        <authorList>
            <person name="Varghese N."/>
            <person name="Submissions S."/>
        </authorList>
    </citation>
    <scope>NUCLEOTIDE SEQUENCE [LARGE SCALE GENOMIC DNA]</scope>
    <source>
        <strain evidence="5">DSM 25885</strain>
    </source>
</reference>
<keyword evidence="5" id="KW-1185">Reference proteome</keyword>